<protein>
    <submittedName>
        <fullName evidence="5">Transcriptional regulator</fullName>
    </submittedName>
</protein>
<sequence>MTMDAAPTTKPAIEQIAERITDAIMEHRLPPGVKLGEDRLAQTFNVSRTKVRQALTSLSKEGLVTLHPNRGAYVTRPTRQEALDLMETRRLIEPEIIRQVIARATPKDLEKLKAHLEEEDRAREEGNRRLIISLTGKFHMLLAELGGNIFIQKLMSELCPLTCLIIALYDAPQMPACPEDEHARIVEAIINKDVEKAIHLMLHHLNHIQDALHLVDPEARDIHWESLFG</sequence>
<evidence type="ECO:0000256" key="1">
    <source>
        <dbReference type="ARBA" id="ARBA00023015"/>
    </source>
</evidence>
<dbReference type="InterPro" id="IPR036390">
    <property type="entry name" value="WH_DNA-bd_sf"/>
</dbReference>
<feature type="domain" description="HTH gntR-type" evidence="4">
    <location>
        <begin position="10"/>
        <end position="77"/>
    </location>
</feature>
<dbReference type="SUPFAM" id="SSF48008">
    <property type="entry name" value="GntR ligand-binding domain-like"/>
    <property type="match status" value="1"/>
</dbReference>
<dbReference type="SUPFAM" id="SSF46785">
    <property type="entry name" value="Winged helix' DNA-binding domain"/>
    <property type="match status" value="1"/>
</dbReference>
<dbReference type="InterPro" id="IPR011711">
    <property type="entry name" value="GntR_C"/>
</dbReference>
<dbReference type="Gene3D" id="1.10.10.10">
    <property type="entry name" value="Winged helix-like DNA-binding domain superfamily/Winged helix DNA-binding domain"/>
    <property type="match status" value="1"/>
</dbReference>
<dbReference type="Proteomes" id="UP000623776">
    <property type="component" value="Unassembled WGS sequence"/>
</dbReference>
<dbReference type="PANTHER" id="PTHR43537">
    <property type="entry name" value="TRANSCRIPTIONAL REGULATOR, GNTR FAMILY"/>
    <property type="match status" value="1"/>
</dbReference>
<dbReference type="PROSITE" id="PS50949">
    <property type="entry name" value="HTH_GNTR"/>
    <property type="match status" value="1"/>
</dbReference>
<dbReference type="Gene3D" id="1.20.120.530">
    <property type="entry name" value="GntR ligand-binding domain-like"/>
    <property type="match status" value="1"/>
</dbReference>
<evidence type="ECO:0000256" key="2">
    <source>
        <dbReference type="ARBA" id="ARBA00023125"/>
    </source>
</evidence>
<dbReference type="Pfam" id="PF00392">
    <property type="entry name" value="GntR"/>
    <property type="match status" value="1"/>
</dbReference>
<comment type="caution">
    <text evidence="5">The sequence shown here is derived from an EMBL/GenBank/DDBJ whole genome shotgun (WGS) entry which is preliminary data.</text>
</comment>
<accession>A0A8H9I2F6</accession>
<dbReference type="SMART" id="SM00345">
    <property type="entry name" value="HTH_GNTR"/>
    <property type="match status" value="1"/>
</dbReference>
<keyword evidence="2" id="KW-0238">DNA-binding</keyword>
<dbReference type="Pfam" id="PF07729">
    <property type="entry name" value="FCD"/>
    <property type="match status" value="1"/>
</dbReference>
<dbReference type="InterPro" id="IPR036388">
    <property type="entry name" value="WH-like_DNA-bd_sf"/>
</dbReference>
<dbReference type="EMBL" id="BMXN01000006">
    <property type="protein sequence ID" value="GGW23903.1"/>
    <property type="molecule type" value="Genomic_DNA"/>
</dbReference>
<dbReference type="GO" id="GO:0003677">
    <property type="term" value="F:DNA binding"/>
    <property type="evidence" value="ECO:0007669"/>
    <property type="project" value="UniProtKB-KW"/>
</dbReference>
<evidence type="ECO:0000259" key="4">
    <source>
        <dbReference type="PROSITE" id="PS50949"/>
    </source>
</evidence>
<evidence type="ECO:0000313" key="6">
    <source>
        <dbReference type="Proteomes" id="UP000623776"/>
    </source>
</evidence>
<reference evidence="6" key="1">
    <citation type="journal article" date="2019" name="Int. J. Syst. Evol. Microbiol.">
        <title>The Global Catalogue of Microorganisms (GCM) 10K type strain sequencing project: providing services to taxonomists for standard genome sequencing and annotation.</title>
        <authorList>
            <consortium name="The Broad Institute Genomics Platform"/>
            <consortium name="The Broad Institute Genome Sequencing Center for Infectious Disease"/>
            <person name="Wu L."/>
            <person name="Ma J."/>
        </authorList>
    </citation>
    <scope>NUCLEOTIDE SEQUENCE [LARGE SCALE GENOMIC DNA]</scope>
    <source>
        <strain evidence="6">KCTC 22154</strain>
    </source>
</reference>
<dbReference type="CDD" id="cd07377">
    <property type="entry name" value="WHTH_GntR"/>
    <property type="match status" value="1"/>
</dbReference>
<dbReference type="InterPro" id="IPR008920">
    <property type="entry name" value="TF_FadR/GntR_C"/>
</dbReference>
<keyword evidence="1" id="KW-0805">Transcription regulation</keyword>
<dbReference type="RefSeq" id="WP_205738319.1">
    <property type="nucleotide sequence ID" value="NZ_BMXN01000006.1"/>
</dbReference>
<dbReference type="SMART" id="SM00895">
    <property type="entry name" value="FCD"/>
    <property type="match status" value="1"/>
</dbReference>
<evidence type="ECO:0000313" key="5">
    <source>
        <dbReference type="EMBL" id="GGW23903.1"/>
    </source>
</evidence>
<dbReference type="PRINTS" id="PR00035">
    <property type="entry name" value="HTHGNTR"/>
</dbReference>
<proteinExistence type="predicted"/>
<name>A0A8H9I2F6_9GAMM</name>
<dbReference type="AlphaFoldDB" id="A0A8H9I2F6"/>
<keyword evidence="6" id="KW-1185">Reference proteome</keyword>
<dbReference type="InterPro" id="IPR000524">
    <property type="entry name" value="Tscrpt_reg_HTH_GntR"/>
</dbReference>
<evidence type="ECO:0000256" key="3">
    <source>
        <dbReference type="ARBA" id="ARBA00023163"/>
    </source>
</evidence>
<keyword evidence="3" id="KW-0804">Transcription</keyword>
<dbReference type="PANTHER" id="PTHR43537:SF53">
    <property type="entry name" value="HTH-TYPE TRANSCRIPTIONAL REPRESSOR NANR"/>
    <property type="match status" value="1"/>
</dbReference>
<gene>
    <name evidence="5" type="ORF">GCM10007157_14200</name>
</gene>
<organism evidence="5 6">
    <name type="scientific">Vreelandella hamiltonii</name>
    <dbReference type="NCBI Taxonomy" id="502829"/>
    <lineage>
        <taxon>Bacteria</taxon>
        <taxon>Pseudomonadati</taxon>
        <taxon>Pseudomonadota</taxon>
        <taxon>Gammaproteobacteria</taxon>
        <taxon>Oceanospirillales</taxon>
        <taxon>Halomonadaceae</taxon>
        <taxon>Vreelandella</taxon>
    </lineage>
</organism>
<dbReference type="GO" id="GO:0003700">
    <property type="term" value="F:DNA-binding transcription factor activity"/>
    <property type="evidence" value="ECO:0007669"/>
    <property type="project" value="InterPro"/>
</dbReference>